<feature type="compositionally biased region" description="Polar residues" evidence="2">
    <location>
        <begin position="339"/>
        <end position="357"/>
    </location>
</feature>
<gene>
    <name evidence="5" type="ORF">ACFQ2K_45845</name>
</gene>
<keyword evidence="3" id="KW-0732">Signal</keyword>
<dbReference type="InterPro" id="IPR050546">
    <property type="entry name" value="Glycosyl_Hydrlase_16"/>
</dbReference>
<dbReference type="InterPro" id="IPR000757">
    <property type="entry name" value="Beta-glucanase-like"/>
</dbReference>
<feature type="signal peptide" evidence="3">
    <location>
        <begin position="1"/>
        <end position="31"/>
    </location>
</feature>
<dbReference type="Proteomes" id="UP001596915">
    <property type="component" value="Unassembled WGS sequence"/>
</dbReference>
<evidence type="ECO:0000256" key="1">
    <source>
        <dbReference type="ARBA" id="ARBA00006865"/>
    </source>
</evidence>
<comment type="similarity">
    <text evidence="1">Belongs to the glycosyl hydrolase 16 family.</text>
</comment>
<feature type="region of interest" description="Disordered" evidence="2">
    <location>
        <begin position="328"/>
        <end position="387"/>
    </location>
</feature>
<dbReference type="Pfam" id="PF00722">
    <property type="entry name" value="Glyco_hydro_16"/>
    <property type="match status" value="1"/>
</dbReference>
<dbReference type="PANTHER" id="PTHR10963">
    <property type="entry name" value="GLYCOSYL HYDROLASE-RELATED"/>
    <property type="match status" value="1"/>
</dbReference>
<dbReference type="CDD" id="cd08023">
    <property type="entry name" value="GH16_laminarinase_like"/>
    <property type="match status" value="1"/>
</dbReference>
<dbReference type="PANTHER" id="PTHR10963:SF55">
    <property type="entry name" value="GLYCOSIDE HYDROLASE FAMILY 16 PROTEIN"/>
    <property type="match status" value="1"/>
</dbReference>
<protein>
    <submittedName>
        <fullName evidence="5">Family 16 glycosylhydrolase</fullName>
    </submittedName>
</protein>
<feature type="compositionally biased region" description="Pro residues" evidence="2">
    <location>
        <begin position="363"/>
        <end position="379"/>
    </location>
</feature>
<feature type="domain" description="GH16" evidence="4">
    <location>
        <begin position="29"/>
        <end position="264"/>
    </location>
</feature>
<dbReference type="EMBL" id="JBHTGL010000008">
    <property type="protein sequence ID" value="MFD0628865.1"/>
    <property type="molecule type" value="Genomic_DNA"/>
</dbReference>
<name>A0ABW2X5P9_9ACTN</name>
<dbReference type="InterPro" id="IPR013320">
    <property type="entry name" value="ConA-like_dom_sf"/>
</dbReference>
<evidence type="ECO:0000313" key="5">
    <source>
        <dbReference type="EMBL" id="MFD0628865.1"/>
    </source>
</evidence>
<dbReference type="SUPFAM" id="SSF49899">
    <property type="entry name" value="Concanavalin A-like lectins/glucanases"/>
    <property type="match status" value="1"/>
</dbReference>
<keyword evidence="6" id="KW-1185">Reference proteome</keyword>
<sequence>MKRATRTPRTLAVVAAGLLALAGGITPQATAAEASPPGDGWTLAFGDEFNGTAVDTGKWNFRTDVKAYSAQRKENVTESGGSLNINLKKESYAGKDFTGGGVVSKQRLRYGYYETRARINDGSGWHSSFWLMGGDGSTTFPADQRTEVDGFEIDSVNPTKLAHNVHSWKGSGSTGPVHYGSGTYDSGLDLRQWHTYGIDWSESGVKFYLDGTLKYTAAYTPDQWTHDYTAVWLTSIAYGTVPDATRLPSAMQFDYVRYWQRDYYVDNDGPAAYGYSTSGTWSASSLSGWTKDSPMTYACDAGATATWRPRLRSAGTYEVFLRKTATPGGDPAARVALDNNGTVTTSTLDERTGSSGWTSSAPGPTPRAPPPPSPSPPAAPGACTPTR</sequence>
<evidence type="ECO:0000259" key="4">
    <source>
        <dbReference type="PROSITE" id="PS51762"/>
    </source>
</evidence>
<accession>A0ABW2X5P9</accession>
<dbReference type="PROSITE" id="PS51762">
    <property type="entry name" value="GH16_2"/>
    <property type="match status" value="1"/>
</dbReference>
<comment type="caution">
    <text evidence="5">The sequence shown here is derived from an EMBL/GenBank/DDBJ whole genome shotgun (WGS) entry which is preliminary data.</text>
</comment>
<proteinExistence type="inferred from homology"/>
<organism evidence="5 6">
    <name type="scientific">Streptomyces sanglieri</name>
    <dbReference type="NCBI Taxonomy" id="193460"/>
    <lineage>
        <taxon>Bacteria</taxon>
        <taxon>Bacillati</taxon>
        <taxon>Actinomycetota</taxon>
        <taxon>Actinomycetes</taxon>
        <taxon>Kitasatosporales</taxon>
        <taxon>Streptomycetaceae</taxon>
        <taxon>Streptomyces</taxon>
    </lineage>
</organism>
<evidence type="ECO:0000256" key="2">
    <source>
        <dbReference type="SAM" id="MobiDB-lite"/>
    </source>
</evidence>
<evidence type="ECO:0000256" key="3">
    <source>
        <dbReference type="SAM" id="SignalP"/>
    </source>
</evidence>
<reference evidence="6" key="1">
    <citation type="journal article" date="2019" name="Int. J. Syst. Evol. Microbiol.">
        <title>The Global Catalogue of Microorganisms (GCM) 10K type strain sequencing project: providing services to taxonomists for standard genome sequencing and annotation.</title>
        <authorList>
            <consortium name="The Broad Institute Genomics Platform"/>
            <consortium name="The Broad Institute Genome Sequencing Center for Infectious Disease"/>
            <person name="Wu L."/>
            <person name="Ma J."/>
        </authorList>
    </citation>
    <scope>NUCLEOTIDE SEQUENCE [LARGE SCALE GENOMIC DNA]</scope>
    <source>
        <strain evidence="6">JCM 12607</strain>
    </source>
</reference>
<evidence type="ECO:0000313" key="6">
    <source>
        <dbReference type="Proteomes" id="UP001596915"/>
    </source>
</evidence>
<feature type="chain" id="PRO_5046203936" evidence="3">
    <location>
        <begin position="32"/>
        <end position="387"/>
    </location>
</feature>
<dbReference type="Gene3D" id="2.60.120.200">
    <property type="match status" value="1"/>
</dbReference>